<dbReference type="EMBL" id="JAWHQM010000001">
    <property type="protein sequence ID" value="KAK5624475.1"/>
    <property type="molecule type" value="Genomic_DNA"/>
</dbReference>
<feature type="region of interest" description="Disordered" evidence="1">
    <location>
        <begin position="194"/>
        <end position="240"/>
    </location>
</feature>
<name>A0AAN7U3E2_9PEZI</name>
<protein>
    <submittedName>
        <fullName evidence="2">Uncharacterized protein</fullName>
    </submittedName>
</protein>
<feature type="compositionally biased region" description="Acidic residues" evidence="1">
    <location>
        <begin position="198"/>
        <end position="210"/>
    </location>
</feature>
<gene>
    <name evidence="2" type="ORF">RRF57_000191</name>
</gene>
<dbReference type="AlphaFoldDB" id="A0AAN7U3E2"/>
<reference evidence="2 3" key="1">
    <citation type="submission" date="2023-10" db="EMBL/GenBank/DDBJ databases">
        <title>Draft genome sequence of Xylaria bambusicola isolate GMP-LS, the root and basal stem rot pathogen of sugarcane in Indonesia.</title>
        <authorList>
            <person name="Selvaraj P."/>
            <person name="Muralishankar V."/>
            <person name="Muruganantham S."/>
            <person name="Sp S."/>
            <person name="Haryani S."/>
            <person name="Lau K.J.X."/>
            <person name="Naqvi N.I."/>
        </authorList>
    </citation>
    <scope>NUCLEOTIDE SEQUENCE [LARGE SCALE GENOMIC DNA]</scope>
    <source>
        <strain evidence="2">GMP-LS</strain>
    </source>
</reference>
<evidence type="ECO:0000313" key="2">
    <source>
        <dbReference type="EMBL" id="KAK5624475.1"/>
    </source>
</evidence>
<proteinExistence type="predicted"/>
<evidence type="ECO:0000313" key="3">
    <source>
        <dbReference type="Proteomes" id="UP001305414"/>
    </source>
</evidence>
<accession>A0AAN7U3E2</accession>
<keyword evidence="3" id="KW-1185">Reference proteome</keyword>
<dbReference type="Proteomes" id="UP001305414">
    <property type="component" value="Unassembled WGS sequence"/>
</dbReference>
<comment type="caution">
    <text evidence="2">The sequence shown here is derived from an EMBL/GenBank/DDBJ whole genome shotgun (WGS) entry which is preliminary data.</text>
</comment>
<sequence length="400" mass="44186">MVTPIRSPDLPSTIGPLIPSLRAAAVSLQPSESVLPLLTPILRQRVQFLSLSSTNDPWIRLLCYDTSKVPRLTEIAQGERLEPHPASGEIEIDWDYDTETRFRRLDEETLEAFVASRELELAFRLVYCTLDGEEPSWKVGEVTVPDRSSPFSSFGGASTIDEAERQFKESKPAKSAAAPISNRLLNLQNVNMSRHEVEDDENDDDDDDDDYWARYDATPGAKTPATKRSPAPQISQAWNTSKTNEADYFARYDHVQPAMDNHDPDEEAHVDVSPPLGLPPGAMDATQNGNSDGEVAENGIQDSWMLTEPPKSSSPHSKSGDEPGLVHPCPRPGSSAGSNASIEKLEAAAARQEQNDFGVKQHVSRSIKSLFLLSRASGIDREEFERMVKTELDMLGLMED</sequence>
<evidence type="ECO:0000256" key="1">
    <source>
        <dbReference type="SAM" id="MobiDB-lite"/>
    </source>
</evidence>
<organism evidence="2 3">
    <name type="scientific">Xylaria bambusicola</name>
    <dbReference type="NCBI Taxonomy" id="326684"/>
    <lineage>
        <taxon>Eukaryota</taxon>
        <taxon>Fungi</taxon>
        <taxon>Dikarya</taxon>
        <taxon>Ascomycota</taxon>
        <taxon>Pezizomycotina</taxon>
        <taxon>Sordariomycetes</taxon>
        <taxon>Xylariomycetidae</taxon>
        <taxon>Xylariales</taxon>
        <taxon>Xylariaceae</taxon>
        <taxon>Xylaria</taxon>
    </lineage>
</organism>
<feature type="region of interest" description="Disordered" evidence="1">
    <location>
        <begin position="257"/>
        <end position="340"/>
    </location>
</feature>